<dbReference type="Pfam" id="PF03328">
    <property type="entry name" value="HpcH_HpaI"/>
    <property type="match status" value="1"/>
</dbReference>
<keyword evidence="3 5" id="KW-0460">Magnesium</keyword>
<evidence type="ECO:0000256" key="1">
    <source>
        <dbReference type="ARBA" id="ARBA00001946"/>
    </source>
</evidence>
<feature type="binding site" evidence="4">
    <location>
        <position position="124"/>
    </location>
    <ligand>
        <name>substrate</name>
    </ligand>
</feature>
<dbReference type="InterPro" id="IPR015813">
    <property type="entry name" value="Pyrv/PenolPyrv_kinase-like_dom"/>
</dbReference>
<dbReference type="InterPro" id="IPR005000">
    <property type="entry name" value="Aldolase/citrate-lyase_domain"/>
</dbReference>
<keyword evidence="8" id="KW-1185">Reference proteome</keyword>
<comment type="caution">
    <text evidence="7">The sequence shown here is derived from an EMBL/GenBank/DDBJ whole genome shotgun (WGS) entry which is preliminary data.</text>
</comment>
<dbReference type="RefSeq" id="WP_210537145.1">
    <property type="nucleotide sequence ID" value="NZ_JAGKTC010000003.1"/>
</dbReference>
<dbReference type="InterPro" id="IPR040442">
    <property type="entry name" value="Pyrv_kinase-like_dom_sf"/>
</dbReference>
<evidence type="ECO:0000256" key="4">
    <source>
        <dbReference type="PIRSR" id="PIRSR015582-1"/>
    </source>
</evidence>
<dbReference type="AlphaFoldDB" id="A0A940X6T2"/>
<dbReference type="PIRSF" id="PIRSF015582">
    <property type="entry name" value="Cit_lyase_B"/>
    <property type="match status" value="1"/>
</dbReference>
<comment type="cofactor">
    <cofactor evidence="1">
        <name>Mg(2+)</name>
        <dbReference type="ChEBI" id="CHEBI:18420"/>
    </cofactor>
</comment>
<feature type="binding site" evidence="4">
    <location>
        <position position="65"/>
    </location>
    <ligand>
        <name>substrate</name>
    </ligand>
</feature>
<evidence type="ECO:0000256" key="5">
    <source>
        <dbReference type="PIRSR" id="PIRSR015582-2"/>
    </source>
</evidence>
<feature type="binding site" evidence="5">
    <location>
        <position position="151"/>
    </location>
    <ligand>
        <name>Mg(2+)</name>
        <dbReference type="ChEBI" id="CHEBI:18420"/>
    </ligand>
</feature>
<dbReference type="GO" id="GO:0016829">
    <property type="term" value="F:lyase activity"/>
    <property type="evidence" value="ECO:0007669"/>
    <property type="project" value="UniProtKB-KW"/>
</dbReference>
<evidence type="ECO:0000313" key="7">
    <source>
        <dbReference type="EMBL" id="MBP3985270.1"/>
    </source>
</evidence>
<keyword evidence="2 5" id="KW-0479">Metal-binding</keyword>
<evidence type="ECO:0000256" key="3">
    <source>
        <dbReference type="ARBA" id="ARBA00022842"/>
    </source>
</evidence>
<sequence length="280" mass="29826">MRSKLFVPGGRPELFAKALAGPADALSFDLEDSVPESGKARAREDVAAFVRSPEAVASGKLLIVRVNARDSAHFEHDLAALAGAPLDIVNLPKVESAEQVRAASKRLRAMWPQGAVPDLLANIETPRGLRESAAIAGADEILVGLQLGLGDLFEPFGIDRSKRENLHAVMFALRMAAAEAGVFAYDGAFAGIDDEAGFRAEAALSRSLGFLGKSCIHPRQVEWANEVFRASEAEIAHARKVVEAAQAAHAQGRGAFVVDGRMVDAPYLKRAEATLRAARP</sequence>
<keyword evidence="7" id="KW-0456">Lyase</keyword>
<reference evidence="7" key="2">
    <citation type="submission" date="2021-03" db="EMBL/GenBank/DDBJ databases">
        <authorList>
            <person name="Cao W."/>
        </authorList>
    </citation>
    <scope>NUCLEOTIDE SEQUENCE</scope>
    <source>
        <strain evidence="7">110414</strain>
    </source>
</reference>
<dbReference type="EMBL" id="JAGKTC010000003">
    <property type="protein sequence ID" value="MBP3985270.1"/>
    <property type="molecule type" value="Genomic_DNA"/>
</dbReference>
<dbReference type="GO" id="GO:0006107">
    <property type="term" value="P:oxaloacetate metabolic process"/>
    <property type="evidence" value="ECO:0007669"/>
    <property type="project" value="TreeGrafter"/>
</dbReference>
<evidence type="ECO:0000313" key="8">
    <source>
        <dbReference type="Proteomes" id="UP000673447"/>
    </source>
</evidence>
<feature type="domain" description="HpcH/HpaI aldolase/citrate lyase" evidence="6">
    <location>
        <begin position="2"/>
        <end position="218"/>
    </location>
</feature>
<evidence type="ECO:0000256" key="2">
    <source>
        <dbReference type="ARBA" id="ARBA00022723"/>
    </source>
</evidence>
<dbReference type="PANTHER" id="PTHR32308">
    <property type="entry name" value="LYASE BETA SUBUNIT, PUTATIVE (AFU_ORTHOLOGUE AFUA_4G13030)-RELATED"/>
    <property type="match status" value="1"/>
</dbReference>
<dbReference type="SUPFAM" id="SSF51621">
    <property type="entry name" value="Phosphoenolpyruvate/pyruvate domain"/>
    <property type="match status" value="1"/>
</dbReference>
<gene>
    <name evidence="7" type="ORF">J5837_12720</name>
</gene>
<dbReference type="PANTHER" id="PTHR32308:SF10">
    <property type="entry name" value="CITRATE LYASE SUBUNIT BETA"/>
    <property type="match status" value="1"/>
</dbReference>
<protein>
    <submittedName>
        <fullName evidence="7">CoA ester lyase</fullName>
    </submittedName>
</protein>
<name>A0A940X6T2_9GAMM</name>
<dbReference type="GO" id="GO:0000287">
    <property type="term" value="F:magnesium ion binding"/>
    <property type="evidence" value="ECO:0007669"/>
    <property type="project" value="TreeGrafter"/>
</dbReference>
<dbReference type="Gene3D" id="3.20.20.60">
    <property type="entry name" value="Phosphoenolpyruvate-binding domains"/>
    <property type="match status" value="1"/>
</dbReference>
<organism evidence="7 8">
    <name type="scientific">Pseudoxanthomonas helianthi</name>
    <dbReference type="NCBI Taxonomy" id="1453541"/>
    <lineage>
        <taxon>Bacteria</taxon>
        <taxon>Pseudomonadati</taxon>
        <taxon>Pseudomonadota</taxon>
        <taxon>Gammaproteobacteria</taxon>
        <taxon>Lysobacterales</taxon>
        <taxon>Lysobacteraceae</taxon>
        <taxon>Pseudoxanthomonas</taxon>
    </lineage>
</organism>
<accession>A0A940X6T2</accession>
<dbReference type="InterPro" id="IPR011206">
    <property type="entry name" value="Citrate_lyase_beta/mcl1/mcl2"/>
</dbReference>
<feature type="binding site" evidence="5">
    <location>
        <position position="124"/>
    </location>
    <ligand>
        <name>Mg(2+)</name>
        <dbReference type="ChEBI" id="CHEBI:18420"/>
    </ligand>
</feature>
<proteinExistence type="predicted"/>
<reference evidence="7" key="1">
    <citation type="journal article" date="2016" name="Int. J. Syst. Evol. Microbiol.">
        <title>Pseudoxanthomonas helianthi sp. nov., isolated from roots of Jerusalem artichoke (Helianthus tuberosus).</title>
        <authorList>
            <person name="Kittiwongwattana C."/>
            <person name="Thawai C."/>
        </authorList>
    </citation>
    <scope>NUCLEOTIDE SEQUENCE</scope>
    <source>
        <strain evidence="7">110414</strain>
    </source>
</reference>
<evidence type="ECO:0000259" key="6">
    <source>
        <dbReference type="Pfam" id="PF03328"/>
    </source>
</evidence>
<dbReference type="Proteomes" id="UP000673447">
    <property type="component" value="Unassembled WGS sequence"/>
</dbReference>